<dbReference type="EMBL" id="BAAAGU010000088">
    <property type="protein sequence ID" value="GAA0669617.1"/>
    <property type="molecule type" value="Genomic_DNA"/>
</dbReference>
<protein>
    <recommendedName>
        <fullName evidence="3">SnoaL-like domain-containing protein</fullName>
    </recommendedName>
</protein>
<proteinExistence type="predicted"/>
<reference evidence="1 2" key="1">
    <citation type="journal article" date="2019" name="Int. J. Syst. Evol. Microbiol.">
        <title>The Global Catalogue of Microorganisms (GCM) 10K type strain sequencing project: providing services to taxonomists for standard genome sequencing and annotation.</title>
        <authorList>
            <consortium name="The Broad Institute Genomics Platform"/>
            <consortium name="The Broad Institute Genome Sequencing Center for Infectious Disease"/>
            <person name="Wu L."/>
            <person name="Ma J."/>
        </authorList>
    </citation>
    <scope>NUCLEOTIDE SEQUENCE [LARGE SCALE GENOMIC DNA]</scope>
    <source>
        <strain evidence="1 2">JCM 10367</strain>
    </source>
</reference>
<name>A0ABN1HVN0_9ACTN</name>
<sequence>MTMSAEDVTRQFFSRISNHDVTGAMDLVAPDASVRLVPLNIEGRMRAEGRAFLESLVEAFPDLYIRVRRLFVTTESVAAVEITIDGTQGGDFLGIVNQEKHLDLDLAWLLRVGPSGLIEDVQAYWCRNQLYRRLAVKRLDQISITA</sequence>
<organism evidence="1 2">
    <name type="scientific">Streptomyces thermocarboxydovorans</name>
    <dbReference type="NCBI Taxonomy" id="59298"/>
    <lineage>
        <taxon>Bacteria</taxon>
        <taxon>Bacillati</taxon>
        <taxon>Actinomycetota</taxon>
        <taxon>Actinomycetes</taxon>
        <taxon>Kitasatosporales</taxon>
        <taxon>Streptomycetaceae</taxon>
        <taxon>Streptomyces</taxon>
    </lineage>
</organism>
<dbReference type="Gene3D" id="3.10.450.50">
    <property type="match status" value="1"/>
</dbReference>
<dbReference type="Pfam" id="PF07366">
    <property type="entry name" value="SnoaL"/>
    <property type="match status" value="1"/>
</dbReference>
<accession>A0ABN1HVN0</accession>
<keyword evidence="2" id="KW-1185">Reference proteome</keyword>
<dbReference type="Proteomes" id="UP001500724">
    <property type="component" value="Unassembled WGS sequence"/>
</dbReference>
<evidence type="ECO:0000313" key="2">
    <source>
        <dbReference type="Proteomes" id="UP001500724"/>
    </source>
</evidence>
<dbReference type="InterPro" id="IPR009959">
    <property type="entry name" value="Cyclase_SnoaL-like"/>
</dbReference>
<evidence type="ECO:0000313" key="1">
    <source>
        <dbReference type="EMBL" id="GAA0669617.1"/>
    </source>
</evidence>
<evidence type="ECO:0008006" key="3">
    <source>
        <dbReference type="Google" id="ProtNLM"/>
    </source>
</evidence>
<gene>
    <name evidence="1" type="ORF">GCM10009535_56830</name>
</gene>
<dbReference type="InterPro" id="IPR032710">
    <property type="entry name" value="NTF2-like_dom_sf"/>
</dbReference>
<comment type="caution">
    <text evidence="1">The sequence shown here is derived from an EMBL/GenBank/DDBJ whole genome shotgun (WGS) entry which is preliminary data.</text>
</comment>
<dbReference type="SUPFAM" id="SSF54427">
    <property type="entry name" value="NTF2-like"/>
    <property type="match status" value="1"/>
</dbReference>